<dbReference type="STRING" id="349124.Hhal_0204"/>
<accession>A1WTI6</accession>
<reference evidence="2 3" key="2">
    <citation type="journal article" date="2013" name="Stand. Genomic Sci.">
        <title>Complete genome sequence of Halorhodospira halophila SL1.</title>
        <authorList>
            <person name="Challacombe J.F."/>
            <person name="Majid S."/>
            <person name="Deole R."/>
            <person name="Brettin T.S."/>
            <person name="Bruce D."/>
            <person name="Delano S.F."/>
            <person name="Detter J.C."/>
            <person name="Gleasner C.D."/>
            <person name="Han C.S."/>
            <person name="Misra M."/>
            <person name="Reitenga K.G."/>
            <person name="Mikhailova N."/>
            <person name="Woyke T."/>
            <person name="Pitluck S."/>
            <person name="Nolan M."/>
            <person name="Land M.L."/>
            <person name="Saunders E."/>
            <person name="Tapia R."/>
            <person name="Lapidus A."/>
            <person name="Ivanova N."/>
            <person name="Hoff W.D."/>
        </authorList>
    </citation>
    <scope>NUCLEOTIDE SEQUENCE [LARGE SCALE GENOMIC DNA]</scope>
    <source>
        <strain evidence="3">DSM 244 / SL1</strain>
    </source>
</reference>
<dbReference type="Proteomes" id="UP000000647">
    <property type="component" value="Chromosome"/>
</dbReference>
<dbReference type="AlphaFoldDB" id="A1WTI6"/>
<protein>
    <submittedName>
        <fullName evidence="2">Anti-sigma-factor antagonist</fullName>
    </submittedName>
</protein>
<dbReference type="InterPro" id="IPR002645">
    <property type="entry name" value="STAS_dom"/>
</dbReference>
<dbReference type="PANTHER" id="PTHR33495">
    <property type="entry name" value="ANTI-SIGMA FACTOR ANTAGONIST TM_1081-RELATED-RELATED"/>
    <property type="match status" value="1"/>
</dbReference>
<evidence type="ECO:0000259" key="1">
    <source>
        <dbReference type="PROSITE" id="PS50801"/>
    </source>
</evidence>
<dbReference type="Gene3D" id="3.30.750.24">
    <property type="entry name" value="STAS domain"/>
    <property type="match status" value="1"/>
</dbReference>
<proteinExistence type="predicted"/>
<keyword evidence="3" id="KW-1185">Reference proteome</keyword>
<evidence type="ECO:0000313" key="3">
    <source>
        <dbReference type="Proteomes" id="UP000000647"/>
    </source>
</evidence>
<dbReference type="InterPro" id="IPR036513">
    <property type="entry name" value="STAS_dom_sf"/>
</dbReference>
<dbReference type="PROSITE" id="PS50801">
    <property type="entry name" value="STAS"/>
    <property type="match status" value="1"/>
</dbReference>
<dbReference type="CDD" id="cd07043">
    <property type="entry name" value="STAS_anti-anti-sigma_factors"/>
    <property type="match status" value="1"/>
</dbReference>
<dbReference type="EMBL" id="CP000544">
    <property type="protein sequence ID" value="ABM60998.1"/>
    <property type="molecule type" value="Genomic_DNA"/>
</dbReference>
<evidence type="ECO:0000313" key="2">
    <source>
        <dbReference type="EMBL" id="ABM60998.1"/>
    </source>
</evidence>
<feature type="domain" description="STAS" evidence="1">
    <location>
        <begin position="21"/>
        <end position="112"/>
    </location>
</feature>
<organism evidence="2 3">
    <name type="scientific">Halorhodospira halophila (strain DSM 244 / SL1)</name>
    <name type="common">Ectothiorhodospira halophila (strain DSM 244 / SL1)</name>
    <dbReference type="NCBI Taxonomy" id="349124"/>
    <lineage>
        <taxon>Bacteria</taxon>
        <taxon>Pseudomonadati</taxon>
        <taxon>Pseudomonadota</taxon>
        <taxon>Gammaproteobacteria</taxon>
        <taxon>Chromatiales</taxon>
        <taxon>Ectothiorhodospiraceae</taxon>
        <taxon>Halorhodospira</taxon>
    </lineage>
</organism>
<dbReference type="SUPFAM" id="SSF52091">
    <property type="entry name" value="SpoIIaa-like"/>
    <property type="match status" value="1"/>
</dbReference>
<dbReference type="OrthoDB" id="9796076at2"/>
<reference evidence="3" key="1">
    <citation type="submission" date="2006-12" db="EMBL/GenBank/DDBJ databases">
        <title>Complete sequence of Halorhodospira halophila SL1.</title>
        <authorList>
            <consortium name="US DOE Joint Genome Institute"/>
            <person name="Copeland A."/>
            <person name="Lucas S."/>
            <person name="Lapidus A."/>
            <person name="Barry K."/>
            <person name="Detter J.C."/>
            <person name="Glavina del Rio T."/>
            <person name="Hammon N."/>
            <person name="Israni S."/>
            <person name="Dalin E."/>
            <person name="Tice H."/>
            <person name="Pitluck S."/>
            <person name="Saunders E."/>
            <person name="Brettin T."/>
            <person name="Bruce D."/>
            <person name="Han C."/>
            <person name="Tapia R."/>
            <person name="Schmutz J."/>
            <person name="Larimer F."/>
            <person name="Land M."/>
            <person name="Hauser L."/>
            <person name="Kyrpides N."/>
            <person name="Mikhailova N."/>
            <person name="Hoff W."/>
            <person name="Richardson P."/>
        </authorList>
    </citation>
    <scope>NUCLEOTIDE SEQUENCE [LARGE SCALE GENOMIC DNA]</scope>
    <source>
        <strain evidence="3">DSM 244 / SL1</strain>
    </source>
</reference>
<sequence>MAYTCADRDGVAVLQVDVDRLDASEAPAFKRAALEAVDLGVTRMVVDLSRVSFIDSSGLSALLSLRKNIDPAGSVVLAGVHAPKVVQLFRVTRLDQRVFPMYADAEQAVAALAE</sequence>
<name>A1WTI6_HALHL</name>
<dbReference type="HOGENOM" id="CLU_115403_6_2_6"/>
<dbReference type="KEGG" id="hha:Hhal_0204"/>
<dbReference type="Pfam" id="PF01740">
    <property type="entry name" value="STAS"/>
    <property type="match status" value="1"/>
</dbReference>
<dbReference type="PANTHER" id="PTHR33495:SF2">
    <property type="entry name" value="ANTI-SIGMA FACTOR ANTAGONIST TM_1081-RELATED"/>
    <property type="match status" value="1"/>
</dbReference>
<dbReference type="GO" id="GO:0043856">
    <property type="term" value="F:anti-sigma factor antagonist activity"/>
    <property type="evidence" value="ECO:0007669"/>
    <property type="project" value="TreeGrafter"/>
</dbReference>
<gene>
    <name evidence="2" type="ordered locus">Hhal_0204</name>
</gene>
<dbReference type="eggNOG" id="COG1366">
    <property type="taxonomic scope" value="Bacteria"/>
</dbReference>
<dbReference type="RefSeq" id="WP_011813021.1">
    <property type="nucleotide sequence ID" value="NC_008789.1"/>
</dbReference>